<dbReference type="AlphaFoldDB" id="A0A850SXU3"/>
<proteinExistence type="predicted"/>
<sequence length="339" mass="39551">MQPTEKENISTKIEEFMTSIDLNSQFQLYPIFHGGNNRAWKIKTETNTYFLKHYFVSDQDKRDRFGTEITFINFMQKLGIRAIPSPIAANRAHNLGLFSFLPGQRLDTTPIKLPFIQQSLAFLKQLNSDRTSIESQALPLASDACFTIKDHMLSLQSRLDRLMNIQINDRLDQNAIDFVANDLVKEWVLIHRTIEESSKKAEIHIEQSICGADRMISPSDFGFHNVILSPKGELFFVDFEYAGWDDPAKLICDFFCQPDISTPFNYFSYYIDEIQAMIGGGQDLTNRVKLLFPLYRLKWCCIILNDFIQNEKERKDFAFFKKDRREKQFYKAVKYIKGH</sequence>
<organism evidence="1 2">
    <name type="scientific">Desulfobacter latus</name>
    <dbReference type="NCBI Taxonomy" id="2292"/>
    <lineage>
        <taxon>Bacteria</taxon>
        <taxon>Pseudomonadati</taxon>
        <taxon>Thermodesulfobacteriota</taxon>
        <taxon>Desulfobacteria</taxon>
        <taxon>Desulfobacterales</taxon>
        <taxon>Desulfobacteraceae</taxon>
        <taxon>Desulfobacter</taxon>
    </lineage>
</organism>
<keyword evidence="1" id="KW-0808">Transferase</keyword>
<comment type="caution">
    <text evidence="1">The sequence shown here is derived from an EMBL/GenBank/DDBJ whole genome shotgun (WGS) entry which is preliminary data.</text>
</comment>
<keyword evidence="2" id="KW-1185">Reference proteome</keyword>
<gene>
    <name evidence="1" type="ORF">HXW94_08240</name>
</gene>
<dbReference type="Gene3D" id="3.30.200.20">
    <property type="entry name" value="Phosphorylase Kinase, domain 1"/>
    <property type="match status" value="1"/>
</dbReference>
<name>A0A850SXU3_9BACT</name>
<dbReference type="InterPro" id="IPR011009">
    <property type="entry name" value="Kinase-like_dom_sf"/>
</dbReference>
<dbReference type="Proteomes" id="UP000553343">
    <property type="component" value="Unassembled WGS sequence"/>
</dbReference>
<dbReference type="EMBL" id="JACADJ010000021">
    <property type="protein sequence ID" value="NWH04970.1"/>
    <property type="molecule type" value="Genomic_DNA"/>
</dbReference>
<dbReference type="GO" id="GO:0016740">
    <property type="term" value="F:transferase activity"/>
    <property type="evidence" value="ECO:0007669"/>
    <property type="project" value="UniProtKB-KW"/>
</dbReference>
<dbReference type="SUPFAM" id="SSF56112">
    <property type="entry name" value="Protein kinase-like (PK-like)"/>
    <property type="match status" value="1"/>
</dbReference>
<accession>A0A850SXU3</accession>
<protein>
    <submittedName>
        <fullName evidence="1">Aminoglycoside phosphotransferase family protein</fullName>
    </submittedName>
</protein>
<evidence type="ECO:0000313" key="2">
    <source>
        <dbReference type="Proteomes" id="UP000553343"/>
    </source>
</evidence>
<dbReference type="Gene3D" id="3.90.1200.10">
    <property type="match status" value="1"/>
</dbReference>
<evidence type="ECO:0000313" key="1">
    <source>
        <dbReference type="EMBL" id="NWH04970.1"/>
    </source>
</evidence>
<reference evidence="1 2" key="1">
    <citation type="submission" date="2020-06" db="EMBL/GenBank/DDBJ databases">
        <title>High-quality draft genome of sulfate reducer Desulfobacter latus type strain AcrS2 isolated from marine sediment.</title>
        <authorList>
            <person name="Hoppe M."/>
            <person name="Larsen C.K."/>
            <person name="Marshall I.P.G."/>
            <person name="Schramm A."/>
            <person name="Marietou A.G."/>
        </authorList>
    </citation>
    <scope>NUCLEOTIDE SEQUENCE [LARGE SCALE GENOMIC DNA]</scope>
    <source>
        <strain evidence="1 2">AcRS2</strain>
    </source>
</reference>